<evidence type="ECO:0000256" key="2">
    <source>
        <dbReference type="ARBA" id="ARBA00022679"/>
    </source>
</evidence>
<reference evidence="4" key="1">
    <citation type="submission" date="2016-11" db="UniProtKB">
        <authorList>
            <consortium name="WormBaseParasite"/>
        </authorList>
    </citation>
    <scope>IDENTIFICATION</scope>
</reference>
<name>A0A1I7UDW4_9PELO</name>
<dbReference type="GO" id="GO:0005975">
    <property type="term" value="P:carbohydrate metabolic process"/>
    <property type="evidence" value="ECO:0007669"/>
    <property type="project" value="InterPro"/>
</dbReference>
<dbReference type="InterPro" id="IPR052501">
    <property type="entry name" value="Alpha-1-2_FucT"/>
</dbReference>
<dbReference type="CDD" id="cd11301">
    <property type="entry name" value="Fut1_Fut2_like"/>
    <property type="match status" value="1"/>
</dbReference>
<dbReference type="GO" id="GO:0008107">
    <property type="term" value="F:galactoside 2-alpha-L-fucosyltransferase activity"/>
    <property type="evidence" value="ECO:0007669"/>
    <property type="project" value="InterPro"/>
</dbReference>
<keyword evidence="2" id="KW-0808">Transferase</keyword>
<evidence type="ECO:0000313" key="4">
    <source>
        <dbReference type="WBParaSite" id="Csp11.Scaffold629.g8341.t1"/>
    </source>
</evidence>
<protein>
    <submittedName>
        <fullName evidence="4">Glycosyl transferase family 11</fullName>
    </submittedName>
</protein>
<proteinExistence type="predicted"/>
<accession>A0A1I7UDW4</accession>
<keyword evidence="3" id="KW-1185">Reference proteome</keyword>
<dbReference type="WBParaSite" id="Csp11.Scaffold629.g8341.t1">
    <property type="protein sequence ID" value="Csp11.Scaffold629.g8341.t1"/>
    <property type="gene ID" value="Csp11.Scaffold629.g8341"/>
</dbReference>
<organism evidence="3 4">
    <name type="scientific">Caenorhabditis tropicalis</name>
    <dbReference type="NCBI Taxonomy" id="1561998"/>
    <lineage>
        <taxon>Eukaryota</taxon>
        <taxon>Metazoa</taxon>
        <taxon>Ecdysozoa</taxon>
        <taxon>Nematoda</taxon>
        <taxon>Chromadorea</taxon>
        <taxon>Rhabditida</taxon>
        <taxon>Rhabditina</taxon>
        <taxon>Rhabditomorpha</taxon>
        <taxon>Rhabditoidea</taxon>
        <taxon>Rhabditidae</taxon>
        <taxon>Peloderinae</taxon>
        <taxon>Caenorhabditis</taxon>
    </lineage>
</organism>
<dbReference type="InterPro" id="IPR002516">
    <property type="entry name" value="Glyco_trans_11"/>
</dbReference>
<dbReference type="PANTHER" id="PTHR22898:SF14">
    <property type="entry name" value="L-FUCOSYLTRANSFERASE"/>
    <property type="match status" value="1"/>
</dbReference>
<dbReference type="AlphaFoldDB" id="A0A1I7UDW4"/>
<dbReference type="GO" id="GO:0016020">
    <property type="term" value="C:membrane"/>
    <property type="evidence" value="ECO:0007669"/>
    <property type="project" value="InterPro"/>
</dbReference>
<sequence>MFYIQDGYHEKMLEEMRNFVPDLLDQFTVVNGSVPKTIKNTTFHEKCCVFEDPSILIGHSEQYLHLNGTYYQSWKYFERDDVLKYLKGTDNPYSNLPESSDTSFVKCVHIRRGDFIEFLIPVADRAFVVNSLKMIDKREGRPRIESFTVFFGDDYLFMDGLRNDTIDSFVSQMTPEEDLIYSKNNCDLVLITAPHSTFGWWLGYLSKGNRVYHMDIRYTDDFSYNGGALDPGDYFPEGWIPLKYASHPDNLTVVESFY</sequence>
<dbReference type="Proteomes" id="UP000095282">
    <property type="component" value="Unplaced"/>
</dbReference>
<evidence type="ECO:0000313" key="3">
    <source>
        <dbReference type="Proteomes" id="UP000095282"/>
    </source>
</evidence>
<dbReference type="STRING" id="1561998.A0A1I7UDW4"/>
<evidence type="ECO:0000256" key="1">
    <source>
        <dbReference type="ARBA" id="ARBA00022676"/>
    </source>
</evidence>
<dbReference type="PANTHER" id="PTHR22898">
    <property type="entry name" value="UNCHARACTERIZED GLYCOSOL TRANSFERASE-RELATED"/>
    <property type="match status" value="1"/>
</dbReference>
<keyword evidence="1" id="KW-0328">Glycosyltransferase</keyword>
<dbReference type="Pfam" id="PF01531">
    <property type="entry name" value="Glyco_transf_11"/>
    <property type="match status" value="1"/>
</dbReference>